<dbReference type="GO" id="GO:0003677">
    <property type="term" value="F:DNA binding"/>
    <property type="evidence" value="ECO:0007669"/>
    <property type="project" value="UniProtKB-UniRule"/>
</dbReference>
<dbReference type="PROSITE" id="PS50977">
    <property type="entry name" value="HTH_TETR_2"/>
    <property type="match status" value="1"/>
</dbReference>
<dbReference type="Pfam" id="PF00440">
    <property type="entry name" value="TetR_N"/>
    <property type="match status" value="1"/>
</dbReference>
<sequence length="209" mass="23014">MTIHNHQVLSVRPDPRVVRTEAAIKHALLEQLAAGCSFSALTVSEISLAAGVTRKTFYARFGSPEQVVERIVTDLFDEIIRTIDDDMLRLPLLDNSLAMMVFRAYDEHQSVLAPLVRYCPVNLFVGPVSTIAGQLLERAIKVNKAPPMDEARQAYLVATIASIVHGVVSVWVKRGFSESPEQVASFVDELLTDGIQRIVLSATKGWITG</sequence>
<dbReference type="Proteomes" id="UP000754644">
    <property type="component" value="Unassembled WGS sequence"/>
</dbReference>
<evidence type="ECO:0000256" key="1">
    <source>
        <dbReference type="ARBA" id="ARBA00023125"/>
    </source>
</evidence>
<dbReference type="EMBL" id="JABMOJ010000494">
    <property type="protein sequence ID" value="NQV66289.1"/>
    <property type="molecule type" value="Genomic_DNA"/>
</dbReference>
<name>A0A972VXV1_9GAMM</name>
<dbReference type="InterPro" id="IPR001647">
    <property type="entry name" value="HTH_TetR"/>
</dbReference>
<evidence type="ECO:0000313" key="5">
    <source>
        <dbReference type="Proteomes" id="UP000754644"/>
    </source>
</evidence>
<comment type="caution">
    <text evidence="4">The sequence shown here is derived from an EMBL/GenBank/DDBJ whole genome shotgun (WGS) entry which is preliminary data.</text>
</comment>
<dbReference type="InterPro" id="IPR009057">
    <property type="entry name" value="Homeodomain-like_sf"/>
</dbReference>
<reference evidence="4" key="1">
    <citation type="submission" date="2020-05" db="EMBL/GenBank/DDBJ databases">
        <title>Sulfur intermediates as new biogeochemical hubs in an aquatic model microbial ecosystem.</title>
        <authorList>
            <person name="Vigneron A."/>
        </authorList>
    </citation>
    <scope>NUCLEOTIDE SEQUENCE</scope>
    <source>
        <strain evidence="4">Bin.250</strain>
    </source>
</reference>
<dbReference type="AlphaFoldDB" id="A0A972VXV1"/>
<feature type="domain" description="HTH tetR-type" evidence="3">
    <location>
        <begin position="18"/>
        <end position="79"/>
    </location>
</feature>
<feature type="DNA-binding region" description="H-T-H motif" evidence="2">
    <location>
        <begin position="42"/>
        <end position="61"/>
    </location>
</feature>
<dbReference type="SUPFAM" id="SSF46689">
    <property type="entry name" value="Homeodomain-like"/>
    <property type="match status" value="1"/>
</dbReference>
<accession>A0A972VXV1</accession>
<dbReference type="PANTHER" id="PTHR43479">
    <property type="entry name" value="ACREF/ENVCD OPERON REPRESSOR-RELATED"/>
    <property type="match status" value="1"/>
</dbReference>
<keyword evidence="1 2" id="KW-0238">DNA-binding</keyword>
<evidence type="ECO:0000313" key="4">
    <source>
        <dbReference type="EMBL" id="NQV66289.1"/>
    </source>
</evidence>
<protein>
    <submittedName>
        <fullName evidence="4">TetR/AcrR family transcriptional regulator</fullName>
    </submittedName>
</protein>
<dbReference type="PANTHER" id="PTHR43479:SF11">
    <property type="entry name" value="ACREF_ENVCD OPERON REPRESSOR-RELATED"/>
    <property type="match status" value="1"/>
</dbReference>
<evidence type="ECO:0000259" key="3">
    <source>
        <dbReference type="PROSITE" id="PS50977"/>
    </source>
</evidence>
<dbReference type="Gene3D" id="1.10.357.10">
    <property type="entry name" value="Tetracycline Repressor, domain 2"/>
    <property type="match status" value="1"/>
</dbReference>
<gene>
    <name evidence="4" type="ORF">HQ497_13090</name>
</gene>
<dbReference type="InterPro" id="IPR050624">
    <property type="entry name" value="HTH-type_Tx_Regulator"/>
</dbReference>
<evidence type="ECO:0000256" key="2">
    <source>
        <dbReference type="PROSITE-ProRule" id="PRU00335"/>
    </source>
</evidence>
<proteinExistence type="predicted"/>
<organism evidence="4 5">
    <name type="scientific">SAR86 cluster bacterium</name>
    <dbReference type="NCBI Taxonomy" id="2030880"/>
    <lineage>
        <taxon>Bacteria</taxon>
        <taxon>Pseudomonadati</taxon>
        <taxon>Pseudomonadota</taxon>
        <taxon>Gammaproteobacteria</taxon>
        <taxon>SAR86 cluster</taxon>
    </lineage>
</organism>